<dbReference type="AlphaFoldDB" id="X1RE26"/>
<evidence type="ECO:0000256" key="1">
    <source>
        <dbReference type="SAM" id="Phobius"/>
    </source>
</evidence>
<proteinExistence type="predicted"/>
<evidence type="ECO:0000313" key="2">
    <source>
        <dbReference type="EMBL" id="GAI61410.1"/>
    </source>
</evidence>
<dbReference type="EMBL" id="BARW01004274">
    <property type="protein sequence ID" value="GAI61410.1"/>
    <property type="molecule type" value="Genomic_DNA"/>
</dbReference>
<keyword evidence="1" id="KW-0812">Transmembrane</keyword>
<sequence length="51" mass="5611">MNIGFLLLLIFFILVILSIPIGFALGLASTLVLLSVFPKPLLLIPQMKVQM</sequence>
<reference evidence="2" key="1">
    <citation type="journal article" date="2014" name="Front. Microbiol.">
        <title>High frequency of phylogenetically diverse reductive dehalogenase-homologous genes in deep subseafloor sedimentary metagenomes.</title>
        <authorList>
            <person name="Kawai M."/>
            <person name="Futagami T."/>
            <person name="Toyoda A."/>
            <person name="Takaki Y."/>
            <person name="Nishi S."/>
            <person name="Hori S."/>
            <person name="Arai W."/>
            <person name="Tsubouchi T."/>
            <person name="Morono Y."/>
            <person name="Uchiyama I."/>
            <person name="Ito T."/>
            <person name="Fujiyama A."/>
            <person name="Inagaki F."/>
            <person name="Takami H."/>
        </authorList>
    </citation>
    <scope>NUCLEOTIDE SEQUENCE</scope>
    <source>
        <strain evidence="2">Expedition CK06-06</strain>
    </source>
</reference>
<feature type="transmembrane region" description="Helical" evidence="1">
    <location>
        <begin position="6"/>
        <end position="37"/>
    </location>
</feature>
<organism evidence="2">
    <name type="scientific">marine sediment metagenome</name>
    <dbReference type="NCBI Taxonomy" id="412755"/>
    <lineage>
        <taxon>unclassified sequences</taxon>
        <taxon>metagenomes</taxon>
        <taxon>ecological metagenomes</taxon>
    </lineage>
</organism>
<accession>X1RE26</accession>
<gene>
    <name evidence="2" type="ORF">S12H4_10146</name>
</gene>
<keyword evidence="1" id="KW-0472">Membrane</keyword>
<protein>
    <submittedName>
        <fullName evidence="2">Uncharacterized protein</fullName>
    </submittedName>
</protein>
<comment type="caution">
    <text evidence="2">The sequence shown here is derived from an EMBL/GenBank/DDBJ whole genome shotgun (WGS) entry which is preliminary data.</text>
</comment>
<name>X1RE26_9ZZZZ</name>
<keyword evidence="1" id="KW-1133">Transmembrane helix</keyword>